<feature type="domain" description="Dienelactone hydrolase" evidence="1">
    <location>
        <begin position="4"/>
        <end position="191"/>
    </location>
</feature>
<name>A0A495Y1Y8_9MICO</name>
<dbReference type="Proteomes" id="UP000278440">
    <property type="component" value="Unassembled WGS sequence"/>
</dbReference>
<dbReference type="PANTHER" id="PTHR46623:SF6">
    <property type="entry name" value="ALPHA_BETA-HYDROLASES SUPERFAMILY PROTEIN"/>
    <property type="match status" value="1"/>
</dbReference>
<dbReference type="InterPro" id="IPR002925">
    <property type="entry name" value="Dienelactn_hydro"/>
</dbReference>
<keyword evidence="2" id="KW-0378">Hydrolase</keyword>
<comment type="caution">
    <text evidence="2">The sequence shown here is derived from an EMBL/GenBank/DDBJ whole genome shotgun (WGS) entry which is preliminary data.</text>
</comment>
<accession>A0A495Y1Y8</accession>
<evidence type="ECO:0000313" key="3">
    <source>
        <dbReference type="Proteomes" id="UP000278440"/>
    </source>
</evidence>
<protein>
    <submittedName>
        <fullName evidence="2">Dienelactone hydrolase</fullName>
    </submittedName>
</protein>
<dbReference type="EMBL" id="RBXT01000001">
    <property type="protein sequence ID" value="RKT78008.1"/>
    <property type="molecule type" value="Genomic_DNA"/>
</dbReference>
<dbReference type="PANTHER" id="PTHR46623">
    <property type="entry name" value="CARBOXYMETHYLENEBUTENOLIDASE-RELATED"/>
    <property type="match status" value="1"/>
</dbReference>
<dbReference type="Pfam" id="PF01738">
    <property type="entry name" value="DLH"/>
    <property type="match status" value="1"/>
</dbReference>
<evidence type="ECO:0000259" key="1">
    <source>
        <dbReference type="Pfam" id="PF01738"/>
    </source>
</evidence>
<dbReference type="InterPro" id="IPR029058">
    <property type="entry name" value="AB_hydrolase_fold"/>
</dbReference>
<dbReference type="GO" id="GO:0016787">
    <property type="term" value="F:hydrolase activity"/>
    <property type="evidence" value="ECO:0007669"/>
    <property type="project" value="UniProtKB-KW"/>
</dbReference>
<evidence type="ECO:0000313" key="2">
    <source>
        <dbReference type="EMBL" id="RKT78008.1"/>
    </source>
</evidence>
<dbReference type="InterPro" id="IPR051049">
    <property type="entry name" value="Dienelactone_hydrolase-like"/>
</dbReference>
<organism evidence="2 3">
    <name type="scientific">Terracoccus luteus</name>
    <dbReference type="NCBI Taxonomy" id="53356"/>
    <lineage>
        <taxon>Bacteria</taxon>
        <taxon>Bacillati</taxon>
        <taxon>Actinomycetota</taxon>
        <taxon>Actinomycetes</taxon>
        <taxon>Micrococcales</taxon>
        <taxon>Intrasporangiaceae</taxon>
        <taxon>Terracoccus</taxon>
    </lineage>
</organism>
<dbReference type="OrthoDB" id="2834584at2"/>
<sequence length="192" mass="20159">MTEVVLFHHAAGLTDGLRAFADTLRGAGHTVHTPDVYEGATFASLDDGLAHAREVGFGTLQERAVAAADALPTDVVYVGFSIGVMPAQQLAQARAGARAAVLVDACAPVEEFGERWPDDVPVQIHGMDGDPFFAEEGGDLDAARAFVAAVPAAELHLYPGDQHLWADRSLPSYDAAAAELLTTRVLDLLAAV</sequence>
<proteinExistence type="predicted"/>
<reference evidence="2 3" key="1">
    <citation type="submission" date="2018-10" db="EMBL/GenBank/DDBJ databases">
        <title>Sequencing the genomes of 1000 actinobacteria strains.</title>
        <authorList>
            <person name="Klenk H.-P."/>
        </authorList>
    </citation>
    <scope>NUCLEOTIDE SEQUENCE [LARGE SCALE GENOMIC DNA]</scope>
    <source>
        <strain evidence="2 3">DSM 44267</strain>
    </source>
</reference>
<dbReference type="Gene3D" id="3.40.50.1820">
    <property type="entry name" value="alpha/beta hydrolase"/>
    <property type="match status" value="1"/>
</dbReference>
<dbReference type="SUPFAM" id="SSF53474">
    <property type="entry name" value="alpha/beta-Hydrolases"/>
    <property type="match status" value="1"/>
</dbReference>
<gene>
    <name evidence="2" type="ORF">DFJ68_1443</name>
</gene>
<keyword evidence="3" id="KW-1185">Reference proteome</keyword>
<dbReference type="AlphaFoldDB" id="A0A495Y1Y8"/>